<evidence type="ECO:0000259" key="2">
    <source>
        <dbReference type="Pfam" id="PF13193"/>
    </source>
</evidence>
<dbReference type="AlphaFoldDB" id="A0A133XDZ0"/>
<dbReference type="PANTHER" id="PTHR43201:SF32">
    <property type="entry name" value="2-SUCCINYLBENZOATE--COA LIGASE, CHLOROPLASTIC_PEROXISOMAL"/>
    <property type="match status" value="1"/>
</dbReference>
<dbReference type="Pfam" id="PF00501">
    <property type="entry name" value="AMP-binding"/>
    <property type="match status" value="1"/>
</dbReference>
<gene>
    <name evidence="3" type="ORF">AT959_18395</name>
</gene>
<dbReference type="Pfam" id="PF13193">
    <property type="entry name" value="AMP-binding_C"/>
    <property type="match status" value="1"/>
</dbReference>
<dbReference type="RefSeq" id="WP_066886523.1">
    <property type="nucleotide sequence ID" value="NZ_LODL01000039.1"/>
</dbReference>
<feature type="domain" description="AMP-dependent synthetase/ligase" evidence="1">
    <location>
        <begin position="80"/>
        <end position="290"/>
    </location>
</feature>
<dbReference type="InterPro" id="IPR025110">
    <property type="entry name" value="AMP-bd_C"/>
</dbReference>
<comment type="caution">
    <text evidence="3">The sequence shown here is derived from an EMBL/GenBank/DDBJ whole genome shotgun (WGS) entry which is preliminary data.</text>
</comment>
<reference evidence="3 4" key="1">
    <citation type="submission" date="2015-12" db="EMBL/GenBank/DDBJ databases">
        <title>Nitrous oxide reduction kinetics distinguish bacteria harboring typical versus atypical NosZ.</title>
        <authorList>
            <person name="Yoon S."/>
            <person name="Nissen S."/>
            <person name="Park D."/>
            <person name="Sanford R.A."/>
            <person name="Loeffler F.E."/>
        </authorList>
    </citation>
    <scope>NUCLEOTIDE SEQUENCE [LARGE SCALE GENOMIC DNA]</scope>
    <source>
        <strain evidence="3 4">ATCC BAA-841</strain>
    </source>
</reference>
<evidence type="ECO:0000313" key="3">
    <source>
        <dbReference type="EMBL" id="KXB29159.1"/>
    </source>
</evidence>
<evidence type="ECO:0000313" key="4">
    <source>
        <dbReference type="Proteomes" id="UP000070186"/>
    </source>
</evidence>
<feature type="domain" description="AMP-binding enzyme C-terminal" evidence="2">
    <location>
        <begin position="337"/>
        <end position="407"/>
    </location>
</feature>
<dbReference type="SUPFAM" id="SSF56801">
    <property type="entry name" value="Acetyl-CoA synthetase-like"/>
    <property type="match status" value="1"/>
</dbReference>
<evidence type="ECO:0000259" key="1">
    <source>
        <dbReference type="Pfam" id="PF00501"/>
    </source>
</evidence>
<dbReference type="Proteomes" id="UP000070186">
    <property type="component" value="Unassembled WGS sequence"/>
</dbReference>
<keyword evidence="4" id="KW-1185">Reference proteome</keyword>
<dbReference type="EMBL" id="LODL01000039">
    <property type="protein sequence ID" value="KXB29159.1"/>
    <property type="molecule type" value="Genomic_DNA"/>
</dbReference>
<proteinExistence type="predicted"/>
<dbReference type="GO" id="GO:0031956">
    <property type="term" value="F:medium-chain fatty acid-CoA ligase activity"/>
    <property type="evidence" value="ECO:0007669"/>
    <property type="project" value="TreeGrafter"/>
</dbReference>
<dbReference type="Gene3D" id="3.40.50.12780">
    <property type="entry name" value="N-terminal domain of ligase-like"/>
    <property type="match status" value="1"/>
</dbReference>
<name>A0A133XDZ0_9RHOO</name>
<organism evidence="3 4">
    <name type="scientific">Dechloromonas denitrificans</name>
    <dbReference type="NCBI Taxonomy" id="281362"/>
    <lineage>
        <taxon>Bacteria</taxon>
        <taxon>Pseudomonadati</taxon>
        <taxon>Pseudomonadota</taxon>
        <taxon>Betaproteobacteria</taxon>
        <taxon>Rhodocyclales</taxon>
        <taxon>Azonexaceae</taxon>
        <taxon>Dechloromonas</taxon>
    </lineage>
</organism>
<dbReference type="InterPro" id="IPR042099">
    <property type="entry name" value="ANL_N_sf"/>
</dbReference>
<dbReference type="GO" id="GO:0006631">
    <property type="term" value="P:fatty acid metabolic process"/>
    <property type="evidence" value="ECO:0007669"/>
    <property type="project" value="TreeGrafter"/>
</dbReference>
<dbReference type="Gene3D" id="3.30.300.30">
    <property type="match status" value="1"/>
</dbReference>
<accession>A0A133XDZ0</accession>
<dbReference type="InterPro" id="IPR000873">
    <property type="entry name" value="AMP-dep_synth/lig_dom"/>
</dbReference>
<dbReference type="STRING" id="281362.AT959_18395"/>
<protein>
    <recommendedName>
        <fullName evidence="5">2-succinylbenzoate--CoA ligase</fullName>
    </recommendedName>
</protein>
<sequence>MKTAATLADHLRHAASQTPEATALIAGDQHWSFAAWLANCTALAADQQHTGQPLRATGSSRQLARLACAASLQNRPFWPVDRSPRDNPPTTALPAATALIISTSGSEGRPRAVLLSAANLDAAAAASNQRLPLGPGDLWLNCLPLYHIGGQSILWRCTRAAAGVLLHEGFAAEQVAADLARYPVSHLSLVPSMLALLLDSGARPPATLRHVLIGGAALSQTLYARATAAGWPLTPSYGMSETAAQIASWQPADGPWQQGQVGRALAGSEIGITSDGRIRLRGPQVMLGYLNGGGPDADGWLTTGDLGHLDDEGRLTVIGRADDMLISGGRNVHPLDVEACLAAFPGVSDVAVTGLPDPLWGDRIVALVVGAVSAEALLAHARLHLPSAALPRKMVFLDRLPRNPSGKLERTTLRRIAAEAAA</sequence>
<evidence type="ECO:0008006" key="5">
    <source>
        <dbReference type="Google" id="ProtNLM"/>
    </source>
</evidence>
<dbReference type="PANTHER" id="PTHR43201">
    <property type="entry name" value="ACYL-COA SYNTHETASE"/>
    <property type="match status" value="1"/>
</dbReference>
<dbReference type="InterPro" id="IPR045851">
    <property type="entry name" value="AMP-bd_C_sf"/>
</dbReference>